<proteinExistence type="predicted"/>
<evidence type="ECO:0000313" key="3">
    <source>
        <dbReference type="Proteomes" id="UP001460072"/>
    </source>
</evidence>
<dbReference type="SUPFAM" id="SSF52540">
    <property type="entry name" value="P-loop containing nucleoside triphosphate hydrolases"/>
    <property type="match status" value="1"/>
</dbReference>
<organism evidence="2 3">
    <name type="scientific">Flavobacterium aureirubrum</name>
    <dbReference type="NCBI Taxonomy" id="3133147"/>
    <lineage>
        <taxon>Bacteria</taxon>
        <taxon>Pseudomonadati</taxon>
        <taxon>Bacteroidota</taxon>
        <taxon>Flavobacteriia</taxon>
        <taxon>Flavobacteriales</taxon>
        <taxon>Flavobacteriaceae</taxon>
        <taxon>Flavobacterium</taxon>
    </lineage>
</organism>
<dbReference type="InterPro" id="IPR027417">
    <property type="entry name" value="P-loop_NTPase"/>
</dbReference>
<dbReference type="InterPro" id="IPR003593">
    <property type="entry name" value="AAA+_ATPase"/>
</dbReference>
<dbReference type="SMART" id="SM00382">
    <property type="entry name" value="AAA"/>
    <property type="match status" value="1"/>
</dbReference>
<name>A0ABU9N417_9FLAO</name>
<feature type="domain" description="AAA+ ATPase" evidence="1">
    <location>
        <begin position="33"/>
        <end position="178"/>
    </location>
</feature>
<dbReference type="Gene3D" id="3.40.50.300">
    <property type="entry name" value="P-loop containing nucleotide triphosphate hydrolases"/>
    <property type="match status" value="1"/>
</dbReference>
<accession>A0ABU9N417</accession>
<reference evidence="2 3" key="1">
    <citation type="submission" date="2024-03" db="EMBL/GenBank/DDBJ databases">
        <title>Two novel species of the genus Flavobacterium exhibiting potentially degradation of complex polysaccharides.</title>
        <authorList>
            <person name="Lian X."/>
        </authorList>
    </citation>
    <scope>NUCLEOTIDE SEQUENCE [LARGE SCALE GENOMIC DNA]</scope>
    <source>
        <strain evidence="3">j3</strain>
    </source>
</reference>
<dbReference type="Proteomes" id="UP001460072">
    <property type="component" value="Unassembled WGS sequence"/>
</dbReference>
<sequence length="209" mass="23636">MARAINTNILLSKTFKLFEFKGLWSSIFGQPSKGGIWIIYGKEKHGKTTFALKLADYLSQYEKTLYISGEEGLEKEFKDAVKRAGVDPKNKRLLFSDYVELGEVKEKLNKRHAPKIIIFDNTTVYNDELKNGELRRLALQYPTTTMIFLAHEEKGEPYTATAKLCKKLAKIIVHIEGLTAFISGRCPGGTITINEQTAMLYHGSQILNN</sequence>
<dbReference type="EMBL" id="JBCGDO010000007">
    <property type="protein sequence ID" value="MEM0542462.1"/>
    <property type="molecule type" value="Genomic_DNA"/>
</dbReference>
<keyword evidence="3" id="KW-1185">Reference proteome</keyword>
<protein>
    <recommendedName>
        <fullName evidence="1">AAA+ ATPase domain-containing protein</fullName>
    </recommendedName>
</protein>
<dbReference type="RefSeq" id="WP_342695670.1">
    <property type="nucleotide sequence ID" value="NZ_JBCGDO010000007.1"/>
</dbReference>
<gene>
    <name evidence="2" type="ORF">WFZ85_07520</name>
</gene>
<evidence type="ECO:0000259" key="1">
    <source>
        <dbReference type="SMART" id="SM00382"/>
    </source>
</evidence>
<evidence type="ECO:0000313" key="2">
    <source>
        <dbReference type="EMBL" id="MEM0542462.1"/>
    </source>
</evidence>
<comment type="caution">
    <text evidence="2">The sequence shown here is derived from an EMBL/GenBank/DDBJ whole genome shotgun (WGS) entry which is preliminary data.</text>
</comment>